<dbReference type="AlphaFoldDB" id="A0A0F9QUW2"/>
<gene>
    <name evidence="2" type="ORF">LCGC14_1050900</name>
</gene>
<evidence type="ECO:0000313" key="2">
    <source>
        <dbReference type="EMBL" id="KKN09008.1"/>
    </source>
</evidence>
<dbReference type="Pfam" id="PF01875">
    <property type="entry name" value="Memo"/>
    <property type="match status" value="1"/>
</dbReference>
<sequence length="244" mass="27248">MKIIRKAAVAGTFYPRYKPDLLNTLEESFTNKEFGPGEAPKSLNQEQRTIIGGVSPHAGYIYSGCCAAFTYLNLFKERIPDTVIILGTDHIGYGKVALMKDGEWETPLGNLFIDDNLSNKILENSNTIIEDESAFIGFPYGREHNIEVQLPFIKSCAQDKDVKILPIKVAVKEFNLLDKISTDIASIINSYSKDVVIIASSDMTHKEISNVEGLNKFKERDQKVIDSFIEFNPEKTLKTASSTT</sequence>
<evidence type="ECO:0000256" key="1">
    <source>
        <dbReference type="ARBA" id="ARBA00006315"/>
    </source>
</evidence>
<organism evidence="2">
    <name type="scientific">marine sediment metagenome</name>
    <dbReference type="NCBI Taxonomy" id="412755"/>
    <lineage>
        <taxon>unclassified sequences</taxon>
        <taxon>metagenomes</taxon>
        <taxon>ecological metagenomes</taxon>
    </lineage>
</organism>
<name>A0A0F9QUW2_9ZZZZ</name>
<protein>
    <recommendedName>
        <fullName evidence="3">AmmeMemoRadiSam system protein B</fullName>
    </recommendedName>
</protein>
<comment type="caution">
    <text evidence="2">The sequence shown here is derived from an EMBL/GenBank/DDBJ whole genome shotgun (WGS) entry which is preliminary data.</text>
</comment>
<dbReference type="InterPro" id="IPR002737">
    <property type="entry name" value="MEMO1_fam"/>
</dbReference>
<dbReference type="EMBL" id="LAZR01004393">
    <property type="protein sequence ID" value="KKN09008.1"/>
    <property type="molecule type" value="Genomic_DNA"/>
</dbReference>
<reference evidence="2" key="1">
    <citation type="journal article" date="2015" name="Nature">
        <title>Complex archaea that bridge the gap between prokaryotes and eukaryotes.</title>
        <authorList>
            <person name="Spang A."/>
            <person name="Saw J.H."/>
            <person name="Jorgensen S.L."/>
            <person name="Zaremba-Niedzwiedzka K."/>
            <person name="Martijn J."/>
            <person name="Lind A.E."/>
            <person name="van Eijk R."/>
            <person name="Schleper C."/>
            <person name="Guy L."/>
            <person name="Ettema T.J."/>
        </authorList>
    </citation>
    <scope>NUCLEOTIDE SEQUENCE</scope>
</reference>
<evidence type="ECO:0008006" key="3">
    <source>
        <dbReference type="Google" id="ProtNLM"/>
    </source>
</evidence>
<dbReference type="Gene3D" id="3.40.830.10">
    <property type="entry name" value="LigB-like"/>
    <property type="match status" value="1"/>
</dbReference>
<dbReference type="PANTHER" id="PTHR11060:SF0">
    <property type="entry name" value="PROTEIN MEMO1"/>
    <property type="match status" value="1"/>
</dbReference>
<feature type="non-terminal residue" evidence="2">
    <location>
        <position position="244"/>
    </location>
</feature>
<proteinExistence type="inferred from homology"/>
<comment type="similarity">
    <text evidence="1">Belongs to the MEMO1 family.</text>
</comment>
<dbReference type="PANTHER" id="PTHR11060">
    <property type="entry name" value="PROTEIN MEMO1"/>
    <property type="match status" value="1"/>
</dbReference>
<dbReference type="NCBIfam" id="TIGR04336">
    <property type="entry name" value="AmmeMemoSam_B"/>
    <property type="match status" value="1"/>
</dbReference>
<accession>A0A0F9QUW2</accession>
<dbReference type="CDD" id="cd07361">
    <property type="entry name" value="MEMO_like"/>
    <property type="match status" value="1"/>
</dbReference>